<feature type="region of interest" description="Disordered" evidence="1">
    <location>
        <begin position="89"/>
        <end position="115"/>
    </location>
</feature>
<evidence type="ECO:0000313" key="3">
    <source>
        <dbReference type="Proteomes" id="UP000289738"/>
    </source>
</evidence>
<accession>A0A445CVZ2</accession>
<evidence type="ECO:0000256" key="1">
    <source>
        <dbReference type="SAM" id="MobiDB-lite"/>
    </source>
</evidence>
<gene>
    <name evidence="2" type="ORF">Ahy_A06g030344</name>
</gene>
<comment type="caution">
    <text evidence="2">The sequence shown here is derived from an EMBL/GenBank/DDBJ whole genome shotgun (WGS) entry which is preliminary data.</text>
</comment>
<dbReference type="Proteomes" id="UP000289738">
    <property type="component" value="Chromosome A06"/>
</dbReference>
<evidence type="ECO:0000313" key="2">
    <source>
        <dbReference type="EMBL" id="RYR55097.1"/>
    </source>
</evidence>
<protein>
    <submittedName>
        <fullName evidence="2">Uncharacterized protein</fullName>
    </submittedName>
</protein>
<feature type="compositionally biased region" description="Acidic residues" evidence="1">
    <location>
        <begin position="89"/>
        <end position="99"/>
    </location>
</feature>
<reference evidence="2 3" key="1">
    <citation type="submission" date="2019-01" db="EMBL/GenBank/DDBJ databases">
        <title>Sequencing of cultivated peanut Arachis hypogaea provides insights into genome evolution and oil improvement.</title>
        <authorList>
            <person name="Chen X."/>
        </authorList>
    </citation>
    <scope>NUCLEOTIDE SEQUENCE [LARGE SCALE GENOMIC DNA]</scope>
    <source>
        <strain evidence="3">cv. Fuhuasheng</strain>
        <tissue evidence="2">Leaves</tissue>
    </source>
</reference>
<proteinExistence type="predicted"/>
<name>A0A445CVZ2_ARAHY</name>
<dbReference type="EMBL" id="SDMP01000006">
    <property type="protein sequence ID" value="RYR55097.1"/>
    <property type="molecule type" value="Genomic_DNA"/>
</dbReference>
<sequence>MDDIVMLKILLQTTEGVIFVCANPLDIVIPFTLSFEELKGFQTKYVTNEVSMQDMFSVYMETRSQISFIELYIEFEQSKADRNIELEDYNSDSEAEFESNYEVGDPSGDEDQVDGTMQTNVAEVTNALVN</sequence>
<organism evidence="2 3">
    <name type="scientific">Arachis hypogaea</name>
    <name type="common">Peanut</name>
    <dbReference type="NCBI Taxonomy" id="3818"/>
    <lineage>
        <taxon>Eukaryota</taxon>
        <taxon>Viridiplantae</taxon>
        <taxon>Streptophyta</taxon>
        <taxon>Embryophyta</taxon>
        <taxon>Tracheophyta</taxon>
        <taxon>Spermatophyta</taxon>
        <taxon>Magnoliopsida</taxon>
        <taxon>eudicotyledons</taxon>
        <taxon>Gunneridae</taxon>
        <taxon>Pentapetalae</taxon>
        <taxon>rosids</taxon>
        <taxon>fabids</taxon>
        <taxon>Fabales</taxon>
        <taxon>Fabaceae</taxon>
        <taxon>Papilionoideae</taxon>
        <taxon>50 kb inversion clade</taxon>
        <taxon>dalbergioids sensu lato</taxon>
        <taxon>Dalbergieae</taxon>
        <taxon>Pterocarpus clade</taxon>
        <taxon>Arachis</taxon>
    </lineage>
</organism>
<dbReference type="AlphaFoldDB" id="A0A445CVZ2"/>
<keyword evidence="3" id="KW-1185">Reference proteome</keyword>